<dbReference type="PANTHER" id="PTHR43618:SF8">
    <property type="entry name" value="7ALPHA-HYDROXYSTEROID DEHYDROGENASE"/>
    <property type="match status" value="1"/>
</dbReference>
<name>A0ABR7WHJ6_9ACTN</name>
<dbReference type="Proteomes" id="UP000602395">
    <property type="component" value="Unassembled WGS sequence"/>
</dbReference>
<dbReference type="Gene3D" id="3.40.50.720">
    <property type="entry name" value="NAD(P)-binding Rossmann-like Domain"/>
    <property type="match status" value="1"/>
</dbReference>
<keyword evidence="2" id="KW-0521">NADP</keyword>
<dbReference type="PANTHER" id="PTHR43618">
    <property type="entry name" value="7-ALPHA-HYDROXYSTEROID DEHYDROGENASE"/>
    <property type="match status" value="1"/>
</dbReference>
<organism evidence="5 6">
    <name type="scientific">Gordonia hankookensis</name>
    <dbReference type="NCBI Taxonomy" id="589403"/>
    <lineage>
        <taxon>Bacteria</taxon>
        <taxon>Bacillati</taxon>
        <taxon>Actinomycetota</taxon>
        <taxon>Actinomycetes</taxon>
        <taxon>Mycobacteriales</taxon>
        <taxon>Gordoniaceae</taxon>
        <taxon>Gordonia</taxon>
    </lineage>
</organism>
<evidence type="ECO:0000256" key="1">
    <source>
        <dbReference type="ARBA" id="ARBA00006484"/>
    </source>
</evidence>
<dbReference type="InterPro" id="IPR002347">
    <property type="entry name" value="SDR_fam"/>
</dbReference>
<proteinExistence type="inferred from homology"/>
<comment type="caution">
    <text evidence="5">The sequence shown here is derived from an EMBL/GenBank/DDBJ whole genome shotgun (WGS) entry which is preliminary data.</text>
</comment>
<evidence type="ECO:0000313" key="5">
    <source>
        <dbReference type="EMBL" id="MBD1322185.1"/>
    </source>
</evidence>
<evidence type="ECO:0000256" key="3">
    <source>
        <dbReference type="ARBA" id="ARBA00023002"/>
    </source>
</evidence>
<keyword evidence="3" id="KW-0560">Oxidoreductase</keyword>
<dbReference type="InterPro" id="IPR057326">
    <property type="entry name" value="KR_dom"/>
</dbReference>
<evidence type="ECO:0000313" key="6">
    <source>
        <dbReference type="Proteomes" id="UP000602395"/>
    </source>
</evidence>
<evidence type="ECO:0000256" key="2">
    <source>
        <dbReference type="ARBA" id="ARBA00022857"/>
    </source>
</evidence>
<feature type="domain" description="Ketoreductase" evidence="4">
    <location>
        <begin position="19"/>
        <end position="201"/>
    </location>
</feature>
<evidence type="ECO:0000259" key="4">
    <source>
        <dbReference type="SMART" id="SM00822"/>
    </source>
</evidence>
<dbReference type="InterPro" id="IPR036291">
    <property type="entry name" value="NAD(P)-bd_dom_sf"/>
</dbReference>
<keyword evidence="6" id="KW-1185">Reference proteome</keyword>
<dbReference type="Pfam" id="PF13561">
    <property type="entry name" value="adh_short_C2"/>
    <property type="match status" value="1"/>
</dbReference>
<dbReference type="SMART" id="SM00822">
    <property type="entry name" value="PKS_KR"/>
    <property type="match status" value="1"/>
</dbReference>
<dbReference type="EMBL" id="JACWMS010000005">
    <property type="protein sequence ID" value="MBD1322185.1"/>
    <property type="molecule type" value="Genomic_DNA"/>
</dbReference>
<comment type="similarity">
    <text evidence="1">Belongs to the short-chain dehydrogenases/reductases (SDR) family.</text>
</comment>
<gene>
    <name evidence="5" type="ORF">IDF66_21615</name>
</gene>
<dbReference type="SUPFAM" id="SSF51735">
    <property type="entry name" value="NAD(P)-binding Rossmann-fold domains"/>
    <property type="match status" value="1"/>
</dbReference>
<accession>A0ABR7WHJ6</accession>
<dbReference type="PROSITE" id="PS00061">
    <property type="entry name" value="ADH_SHORT"/>
    <property type="match status" value="1"/>
</dbReference>
<dbReference type="PRINTS" id="PR00080">
    <property type="entry name" value="SDRFAMILY"/>
</dbReference>
<protein>
    <submittedName>
        <fullName evidence="5">SDR family oxidoreductase</fullName>
    </submittedName>
</protein>
<sequence>MTPPQEPGPAVPLFDVAGKSVVVTGGTRGIGLMIARGFLQAGARVIISSRKAQACERARDALSDSGDVSAVAADLSTAGGVETLSRFVADEFDRVDVLVNNAGATWGAPVDEFPQSGFDKILNLNITSVFEVTQALLPMLRAAASDGPARVINIGSIDGIVVSHTDNFSYGASKAAVHMLTRKLAATLAPEQITVNAIAPGPFPSKMTAFMLDDPDMRSRVEAGVPLGRVGTPDDIAGTAIFLSSRAGAYLTGVVIPVDGGMSGTR</sequence>
<dbReference type="InterPro" id="IPR020904">
    <property type="entry name" value="Sc_DH/Rdtase_CS"/>
</dbReference>
<dbReference type="RefSeq" id="WP_190268561.1">
    <property type="nucleotide sequence ID" value="NZ_BAABAD010000004.1"/>
</dbReference>
<dbReference type="PRINTS" id="PR00081">
    <property type="entry name" value="GDHRDH"/>
</dbReference>
<dbReference type="InterPro" id="IPR052178">
    <property type="entry name" value="Sec_Metab_Biosynth_SDR"/>
</dbReference>
<reference evidence="5 6" key="1">
    <citation type="submission" date="2020-09" db="EMBL/GenBank/DDBJ databases">
        <title>Novel species in genus Gordonia.</title>
        <authorList>
            <person name="Zhang G."/>
        </authorList>
    </citation>
    <scope>NUCLEOTIDE SEQUENCE [LARGE SCALE GENOMIC DNA]</scope>
    <source>
        <strain evidence="5 6">ON-33</strain>
    </source>
</reference>